<accession>A0ABY2ZTI4</accession>
<sequence length="272" mass="29939">MDNYWNKNRFSDYFLTMGNLQANQLVSLANNLSLIHLKDGMLRMRFHDEVRDFVNLQLNTIRSATSDEQCQECIQNLKKESHNLSIQDRMLRTGQATISSSVKFYHDNEKVIGYVIDGISVVLSGLQIVAGAGVLVGSAATGNVLGVIAGSTLIMNGVGSGIEGIGKLRGVPNPSNPVRDAYEDIAEFFGFDQRLGLLAYQVVDLTTSYYGIFKLTLKPEAWRLYKYLPADYYRKVQTMSKPALAIKGAGAAIKGSGIGLNLYQMQNNPANN</sequence>
<dbReference type="Pfam" id="PF13988">
    <property type="entry name" value="DUF4225"/>
    <property type="match status" value="1"/>
</dbReference>
<dbReference type="Proteomes" id="UP000319715">
    <property type="component" value="Unassembled WGS sequence"/>
</dbReference>
<comment type="caution">
    <text evidence="1">The sequence shown here is derived from an EMBL/GenBank/DDBJ whole genome shotgun (WGS) entry which is preliminary data.</text>
</comment>
<evidence type="ECO:0000313" key="2">
    <source>
        <dbReference type="Proteomes" id="UP000319715"/>
    </source>
</evidence>
<evidence type="ECO:0000313" key="1">
    <source>
        <dbReference type="EMBL" id="TQC70180.1"/>
    </source>
</evidence>
<protein>
    <submittedName>
        <fullName evidence="1">DUF4225 domain-containing protein</fullName>
    </submittedName>
</protein>
<dbReference type="InterPro" id="IPR025320">
    <property type="entry name" value="DUF4225"/>
</dbReference>
<organism evidence="1 2">
    <name type="scientific">Pantoea dispersa</name>
    <dbReference type="NCBI Taxonomy" id="59814"/>
    <lineage>
        <taxon>Bacteria</taxon>
        <taxon>Pseudomonadati</taxon>
        <taxon>Pseudomonadota</taxon>
        <taxon>Gammaproteobacteria</taxon>
        <taxon>Enterobacterales</taxon>
        <taxon>Erwiniaceae</taxon>
        <taxon>Pantoea</taxon>
    </lineage>
</organism>
<dbReference type="EMBL" id="VICF01000009">
    <property type="protein sequence ID" value="TQC70180.1"/>
    <property type="molecule type" value="Genomic_DNA"/>
</dbReference>
<dbReference type="RefSeq" id="WP_141496817.1">
    <property type="nucleotide sequence ID" value="NZ_VICF01000009.1"/>
</dbReference>
<name>A0ABY2ZTI4_9GAMM</name>
<reference evidence="1 2" key="1">
    <citation type="submission" date="2019-06" db="EMBL/GenBank/DDBJ databases">
        <title>Pantoea dispersa Assembly.</title>
        <authorList>
            <person name="Wang J."/>
        </authorList>
    </citation>
    <scope>NUCLEOTIDE SEQUENCE [LARGE SCALE GENOMIC DNA]</scope>
    <source>
        <strain evidence="2">bio</strain>
    </source>
</reference>
<gene>
    <name evidence="1" type="ORF">FK492_19125</name>
</gene>
<keyword evidence="2" id="KW-1185">Reference proteome</keyword>
<proteinExistence type="predicted"/>